<proteinExistence type="predicted"/>
<dbReference type="OrthoDB" id="2943863at2"/>
<name>A0A2V3WKQ9_9BACI</name>
<evidence type="ECO:0000313" key="1">
    <source>
        <dbReference type="EMBL" id="PXW89299.1"/>
    </source>
</evidence>
<dbReference type="Proteomes" id="UP000247978">
    <property type="component" value="Unassembled WGS sequence"/>
</dbReference>
<gene>
    <name evidence="1" type="ORF">DFR56_10275</name>
</gene>
<dbReference type="AlphaFoldDB" id="A0A2V3WKQ9"/>
<dbReference type="EMBL" id="QJJQ01000002">
    <property type="protein sequence ID" value="PXW89299.1"/>
    <property type="molecule type" value="Genomic_DNA"/>
</dbReference>
<accession>A0A2V3WKQ9</accession>
<organism evidence="1 2">
    <name type="scientific">Pseudogracilibacillus auburnensis</name>
    <dbReference type="NCBI Taxonomy" id="1494959"/>
    <lineage>
        <taxon>Bacteria</taxon>
        <taxon>Bacillati</taxon>
        <taxon>Bacillota</taxon>
        <taxon>Bacilli</taxon>
        <taxon>Bacillales</taxon>
        <taxon>Bacillaceae</taxon>
        <taxon>Pseudogracilibacillus</taxon>
    </lineage>
</organism>
<evidence type="ECO:0000313" key="2">
    <source>
        <dbReference type="Proteomes" id="UP000247978"/>
    </source>
</evidence>
<protein>
    <submittedName>
        <fullName evidence="1">Uncharacterized protein</fullName>
    </submittedName>
</protein>
<reference evidence="1 2" key="1">
    <citation type="submission" date="2018-05" db="EMBL/GenBank/DDBJ databases">
        <title>Genomic Encyclopedia of Type Strains, Phase IV (KMG-IV): sequencing the most valuable type-strain genomes for metagenomic binning, comparative biology and taxonomic classification.</title>
        <authorList>
            <person name="Goeker M."/>
        </authorList>
    </citation>
    <scope>NUCLEOTIDE SEQUENCE [LARGE SCALE GENOMIC DNA]</scope>
    <source>
        <strain evidence="1 2">DSM 28556</strain>
    </source>
</reference>
<sequence length="105" mass="11929">MDENLAYQNIYETCKQHMHSYVLVETMDGLKTDGIITGLDEENLYLAVPLNQGQESAQQFPNQFGAYPDPFYGPGFGFGYGSPRRFQRLVIPLAFLATLSLLPWY</sequence>
<keyword evidence="2" id="KW-1185">Reference proteome</keyword>
<dbReference type="RefSeq" id="WP_110394038.1">
    <property type="nucleotide sequence ID" value="NZ_JADIJL010000013.1"/>
</dbReference>
<comment type="caution">
    <text evidence="1">The sequence shown here is derived from an EMBL/GenBank/DDBJ whole genome shotgun (WGS) entry which is preliminary data.</text>
</comment>